<evidence type="ECO:0000256" key="5">
    <source>
        <dbReference type="ARBA" id="ARBA00023212"/>
    </source>
</evidence>
<evidence type="ECO:0000256" key="1">
    <source>
        <dbReference type="ARBA" id="ARBA00004430"/>
    </source>
</evidence>
<evidence type="ECO:0000256" key="3">
    <source>
        <dbReference type="ARBA" id="ARBA00022737"/>
    </source>
</evidence>
<name>A0A507C3J4_9FUNG</name>
<dbReference type="Proteomes" id="UP000319731">
    <property type="component" value="Unassembled WGS sequence"/>
</dbReference>
<keyword evidence="6" id="KW-0966">Cell projection</keyword>
<keyword evidence="2" id="KW-0963">Cytoplasm</keyword>
<dbReference type="InterPro" id="IPR019734">
    <property type="entry name" value="TPR_rpt"/>
</dbReference>
<evidence type="ECO:0000256" key="7">
    <source>
        <dbReference type="ARBA" id="ARBA00034139"/>
    </source>
</evidence>
<proteinExistence type="predicted"/>
<dbReference type="PANTHER" id="PTHR23040">
    <property type="match status" value="1"/>
</dbReference>
<feature type="compositionally biased region" description="Polar residues" evidence="10">
    <location>
        <begin position="170"/>
        <end position="184"/>
    </location>
</feature>
<evidence type="ECO:0000313" key="12">
    <source>
        <dbReference type="Proteomes" id="UP000319731"/>
    </source>
</evidence>
<accession>A0A507C3J4</accession>
<dbReference type="PANTHER" id="PTHR23040:SF1">
    <property type="entry name" value="OUTER DYNEIN ARM-DOCKING COMPLEX SUBUNIT 4"/>
    <property type="match status" value="1"/>
</dbReference>
<reference evidence="11 12" key="1">
    <citation type="journal article" date="2019" name="Sci. Rep.">
        <title>Comparative genomics of chytrid fungi reveal insights into the obligate biotrophic and pathogenic lifestyle of Synchytrium endobioticum.</title>
        <authorList>
            <person name="van de Vossenberg B.T.L.H."/>
            <person name="Warris S."/>
            <person name="Nguyen H.D.T."/>
            <person name="van Gent-Pelzer M.P.E."/>
            <person name="Joly D.L."/>
            <person name="van de Geest H.C."/>
            <person name="Bonants P.J.M."/>
            <person name="Smith D.S."/>
            <person name="Levesque C.A."/>
            <person name="van der Lee T.A.J."/>
        </authorList>
    </citation>
    <scope>NUCLEOTIDE SEQUENCE [LARGE SCALE GENOMIC DNA]</scope>
    <source>
        <strain evidence="11 12">JEL517</strain>
    </source>
</reference>
<keyword evidence="5" id="KW-0206">Cytoskeleton</keyword>
<dbReference type="AlphaFoldDB" id="A0A507C3J4"/>
<dbReference type="InterPro" id="IPR040111">
    <property type="entry name" value="ODAD4"/>
</dbReference>
<feature type="region of interest" description="Disordered" evidence="10">
    <location>
        <begin position="257"/>
        <end position="294"/>
    </location>
</feature>
<evidence type="ECO:0000256" key="4">
    <source>
        <dbReference type="ARBA" id="ARBA00022803"/>
    </source>
</evidence>
<evidence type="ECO:0000256" key="9">
    <source>
        <dbReference type="PROSITE-ProRule" id="PRU00339"/>
    </source>
</evidence>
<dbReference type="SMART" id="SM00028">
    <property type="entry name" value="TPR"/>
    <property type="match status" value="2"/>
</dbReference>
<comment type="subcellular location">
    <subcellularLocation>
        <location evidence="1">Cytoplasm</location>
        <location evidence="1">Cytoskeleton</location>
        <location evidence="1">Cilium axoneme</location>
    </subcellularLocation>
</comment>
<feature type="region of interest" description="Disordered" evidence="10">
    <location>
        <begin position="170"/>
        <end position="189"/>
    </location>
</feature>
<dbReference type="EMBL" id="QEAO01000029">
    <property type="protein sequence ID" value="TPX32526.1"/>
    <property type="molecule type" value="Genomic_DNA"/>
</dbReference>
<evidence type="ECO:0000256" key="10">
    <source>
        <dbReference type="SAM" id="MobiDB-lite"/>
    </source>
</evidence>
<evidence type="ECO:0000256" key="2">
    <source>
        <dbReference type="ARBA" id="ARBA00022490"/>
    </source>
</evidence>
<dbReference type="OrthoDB" id="2423701at2759"/>
<sequence length="294" mass="31963">MAAASPPTPLDLLDPDALANPQYTFGTLAAEGDLLAQRGSFAEAIEAYTKALTLRPGDKHVLVSRSKCHVQVGSPRSALEDADSALKEDGSFFKGVFMKAEALYAQGDFELALMHYHRGHALRPELAEFRIGIQKAREAIENSVGGQGRFRIRVPQRIRKTIALASTTNSLPTQSSTIPGSNAKTTAPPTLIIPSPITIPASLEVRLLGELFEDKVYLAGLAQDRDFSDFPNDGVTALAKEGLRYLNTRVDFWRQQNPGTKVTGNRKVVVDGKDEKSKKAKVGKEVKKKEGVHS</sequence>
<dbReference type="Gene3D" id="1.25.40.10">
    <property type="entry name" value="Tetratricopeptide repeat domain"/>
    <property type="match status" value="1"/>
</dbReference>
<evidence type="ECO:0000256" key="8">
    <source>
        <dbReference type="ARBA" id="ARBA00034143"/>
    </source>
</evidence>
<dbReference type="PROSITE" id="PS50005">
    <property type="entry name" value="TPR"/>
    <property type="match status" value="1"/>
</dbReference>
<dbReference type="STRING" id="1806994.A0A507C3J4"/>
<dbReference type="InterPro" id="IPR011990">
    <property type="entry name" value="TPR-like_helical_dom_sf"/>
</dbReference>
<gene>
    <name evidence="11" type="ORF">SmJEL517_g04369</name>
</gene>
<organism evidence="11 12">
    <name type="scientific">Synchytrium microbalum</name>
    <dbReference type="NCBI Taxonomy" id="1806994"/>
    <lineage>
        <taxon>Eukaryota</taxon>
        <taxon>Fungi</taxon>
        <taxon>Fungi incertae sedis</taxon>
        <taxon>Chytridiomycota</taxon>
        <taxon>Chytridiomycota incertae sedis</taxon>
        <taxon>Chytridiomycetes</taxon>
        <taxon>Synchytriales</taxon>
        <taxon>Synchytriaceae</taxon>
        <taxon>Synchytrium</taxon>
    </lineage>
</organism>
<dbReference type="Pfam" id="PF13432">
    <property type="entry name" value="TPR_16"/>
    <property type="match status" value="2"/>
</dbReference>
<dbReference type="SUPFAM" id="SSF48452">
    <property type="entry name" value="TPR-like"/>
    <property type="match status" value="1"/>
</dbReference>
<evidence type="ECO:0000256" key="6">
    <source>
        <dbReference type="ARBA" id="ARBA00023273"/>
    </source>
</evidence>
<dbReference type="GO" id="GO:0005930">
    <property type="term" value="C:axoneme"/>
    <property type="evidence" value="ECO:0007669"/>
    <property type="project" value="UniProtKB-SubCell"/>
</dbReference>
<comment type="caution">
    <text evidence="11">The sequence shown here is derived from an EMBL/GenBank/DDBJ whole genome shotgun (WGS) entry which is preliminary data.</text>
</comment>
<protein>
    <recommendedName>
        <fullName evidence="7">Outer dynein arm-docking complex subunit 4</fullName>
    </recommendedName>
    <alternativeName>
        <fullName evidence="8">Tetratricopeptide repeat protein 25</fullName>
    </alternativeName>
</protein>
<keyword evidence="4 9" id="KW-0802">TPR repeat</keyword>
<dbReference type="RefSeq" id="XP_031023713.1">
    <property type="nucleotide sequence ID" value="XM_031170297.1"/>
</dbReference>
<feature type="compositionally biased region" description="Basic and acidic residues" evidence="10">
    <location>
        <begin position="268"/>
        <end position="294"/>
    </location>
</feature>
<keyword evidence="3" id="KW-0677">Repeat</keyword>
<evidence type="ECO:0000313" key="11">
    <source>
        <dbReference type="EMBL" id="TPX32526.1"/>
    </source>
</evidence>
<feature type="repeat" description="TPR" evidence="9">
    <location>
        <begin position="25"/>
        <end position="58"/>
    </location>
</feature>
<keyword evidence="12" id="KW-1185">Reference proteome</keyword>
<dbReference type="GeneID" id="42005594"/>